<evidence type="ECO:0000256" key="1">
    <source>
        <dbReference type="ARBA" id="ARBA00009427"/>
    </source>
</evidence>
<evidence type="ECO:0000256" key="8">
    <source>
        <dbReference type="HAMAP-Rule" id="MF_00238"/>
    </source>
</evidence>
<evidence type="ECO:0000256" key="6">
    <source>
        <dbReference type="ARBA" id="ARBA00047615"/>
    </source>
</evidence>
<evidence type="ECO:0000259" key="9">
    <source>
        <dbReference type="Pfam" id="PF02224"/>
    </source>
</evidence>
<dbReference type="AlphaFoldDB" id="A0A6N3ARP2"/>
<dbReference type="InterPro" id="IPR011994">
    <property type="entry name" value="Cytidylate_kinase_dom"/>
</dbReference>
<dbReference type="Gene3D" id="3.40.50.300">
    <property type="entry name" value="P-loop containing nucleotide triphosphate hydrolases"/>
    <property type="match status" value="1"/>
</dbReference>
<dbReference type="HAMAP" id="MF_00238">
    <property type="entry name" value="Cytidyl_kinase_type1"/>
    <property type="match status" value="1"/>
</dbReference>
<dbReference type="EC" id="2.7.4.25" evidence="8"/>
<evidence type="ECO:0000256" key="7">
    <source>
        <dbReference type="ARBA" id="ARBA00048478"/>
    </source>
</evidence>
<dbReference type="GO" id="GO:0005829">
    <property type="term" value="C:cytosol"/>
    <property type="evidence" value="ECO:0007669"/>
    <property type="project" value="TreeGrafter"/>
</dbReference>
<dbReference type="EMBL" id="CACRUB010000020">
    <property type="protein sequence ID" value="VYT90392.1"/>
    <property type="molecule type" value="Genomic_DNA"/>
</dbReference>
<dbReference type="PANTHER" id="PTHR21299">
    <property type="entry name" value="CYTIDYLATE KINASE/PANTOATE-BETA-ALANINE LIGASE"/>
    <property type="match status" value="1"/>
</dbReference>
<feature type="binding site" evidence="8">
    <location>
        <begin position="11"/>
        <end position="19"/>
    </location>
    <ligand>
        <name>ATP</name>
        <dbReference type="ChEBI" id="CHEBI:30616"/>
    </ligand>
</feature>
<dbReference type="InterPro" id="IPR027417">
    <property type="entry name" value="P-loop_NTPase"/>
</dbReference>
<keyword evidence="3 8" id="KW-0547">Nucleotide-binding</keyword>
<comment type="subcellular location">
    <subcellularLocation>
        <location evidence="8">Cytoplasm</location>
    </subcellularLocation>
</comment>
<evidence type="ECO:0000256" key="4">
    <source>
        <dbReference type="ARBA" id="ARBA00022777"/>
    </source>
</evidence>
<evidence type="ECO:0000256" key="2">
    <source>
        <dbReference type="ARBA" id="ARBA00022679"/>
    </source>
</evidence>
<name>A0A6N3ARP2_FLAPL</name>
<comment type="catalytic activity">
    <reaction evidence="6 8">
        <text>dCMP + ATP = dCDP + ADP</text>
        <dbReference type="Rhea" id="RHEA:25094"/>
        <dbReference type="ChEBI" id="CHEBI:30616"/>
        <dbReference type="ChEBI" id="CHEBI:57566"/>
        <dbReference type="ChEBI" id="CHEBI:58593"/>
        <dbReference type="ChEBI" id="CHEBI:456216"/>
        <dbReference type="EC" id="2.7.4.25"/>
    </reaction>
</comment>
<dbReference type="CDD" id="cd02020">
    <property type="entry name" value="CMPK"/>
    <property type="match status" value="1"/>
</dbReference>
<comment type="catalytic activity">
    <reaction evidence="7 8">
        <text>CMP + ATP = CDP + ADP</text>
        <dbReference type="Rhea" id="RHEA:11600"/>
        <dbReference type="ChEBI" id="CHEBI:30616"/>
        <dbReference type="ChEBI" id="CHEBI:58069"/>
        <dbReference type="ChEBI" id="CHEBI:60377"/>
        <dbReference type="ChEBI" id="CHEBI:456216"/>
        <dbReference type="EC" id="2.7.4.25"/>
    </reaction>
</comment>
<sequence>MTKHKSIAVDGPSGAGKSTLAKLLARRLGFLYVDTGAIYRTVGLRAYRAGVDPEDEAAVTALLDGLDIGLQYGADGLQHMYLNGEDVTDAIRQHVISRYTSGVSAIPAVRAFLLERQRDMAREHDVIMDGRDIGTVVLPGADVKIFLTASPEDRARRRFDELRKRGQEADYDYDTVLRDIILRDEHDTRRSAAPLRQAKDALLVDTTGNSLDESLDVLLETIKERLKA</sequence>
<evidence type="ECO:0000256" key="5">
    <source>
        <dbReference type="ARBA" id="ARBA00022840"/>
    </source>
</evidence>
<dbReference type="RefSeq" id="WP_156621139.1">
    <property type="nucleotide sequence ID" value="NZ_CACRUB010000020.1"/>
</dbReference>
<gene>
    <name evidence="8 10" type="primary">cmk</name>
    <name evidence="10" type="ORF">FPLFYP42_00822</name>
</gene>
<keyword evidence="5 8" id="KW-0067">ATP-binding</keyword>
<keyword evidence="2 8" id="KW-0808">Transferase</keyword>
<dbReference type="Pfam" id="PF02224">
    <property type="entry name" value="Cytidylate_kin"/>
    <property type="match status" value="1"/>
</dbReference>
<dbReference type="GO" id="GO:0006220">
    <property type="term" value="P:pyrimidine nucleotide metabolic process"/>
    <property type="evidence" value="ECO:0007669"/>
    <property type="project" value="UniProtKB-UniRule"/>
</dbReference>
<reference evidence="10" key="1">
    <citation type="submission" date="2019-11" db="EMBL/GenBank/DDBJ databases">
        <authorList>
            <person name="Feng L."/>
        </authorList>
    </citation>
    <scope>NUCLEOTIDE SEQUENCE</scope>
    <source>
        <strain evidence="10">FplautiiLFYP42</strain>
    </source>
</reference>
<dbReference type="InterPro" id="IPR003136">
    <property type="entry name" value="Cytidylate_kin"/>
</dbReference>
<protein>
    <recommendedName>
        <fullName evidence="8">Cytidylate kinase</fullName>
        <shortName evidence="8">CK</shortName>
        <ecNumber evidence="8">2.7.4.25</ecNumber>
    </recommendedName>
    <alternativeName>
        <fullName evidence="8">Cytidine monophosphate kinase</fullName>
        <shortName evidence="8">CMP kinase</shortName>
    </alternativeName>
</protein>
<organism evidence="10">
    <name type="scientific">Flavonifractor plautii</name>
    <name type="common">Fusobacterium plautii</name>
    <dbReference type="NCBI Taxonomy" id="292800"/>
    <lineage>
        <taxon>Bacteria</taxon>
        <taxon>Bacillati</taxon>
        <taxon>Bacillota</taxon>
        <taxon>Clostridia</taxon>
        <taxon>Eubacteriales</taxon>
        <taxon>Oscillospiraceae</taxon>
        <taxon>Flavonifractor</taxon>
    </lineage>
</organism>
<proteinExistence type="inferred from homology"/>
<evidence type="ECO:0000256" key="3">
    <source>
        <dbReference type="ARBA" id="ARBA00022741"/>
    </source>
</evidence>
<evidence type="ECO:0000313" key="10">
    <source>
        <dbReference type="EMBL" id="VYT90392.1"/>
    </source>
</evidence>
<keyword evidence="8" id="KW-0963">Cytoplasm</keyword>
<dbReference type="GO" id="GO:0015949">
    <property type="term" value="P:nucleobase-containing small molecule interconversion"/>
    <property type="evidence" value="ECO:0007669"/>
    <property type="project" value="TreeGrafter"/>
</dbReference>
<comment type="similarity">
    <text evidence="1 8">Belongs to the cytidylate kinase family. Type 1 subfamily.</text>
</comment>
<feature type="domain" description="Cytidylate kinase" evidence="9">
    <location>
        <begin position="7"/>
        <end position="223"/>
    </location>
</feature>
<keyword evidence="4 8" id="KW-0418">Kinase</keyword>
<dbReference type="GO" id="GO:0005524">
    <property type="term" value="F:ATP binding"/>
    <property type="evidence" value="ECO:0007669"/>
    <property type="project" value="UniProtKB-UniRule"/>
</dbReference>
<dbReference type="GO" id="GO:0036431">
    <property type="term" value="F:dCMP kinase activity"/>
    <property type="evidence" value="ECO:0007669"/>
    <property type="project" value="InterPro"/>
</dbReference>
<accession>A0A6N3ARP2</accession>
<dbReference type="NCBIfam" id="TIGR00017">
    <property type="entry name" value="cmk"/>
    <property type="match status" value="1"/>
</dbReference>
<dbReference type="PANTHER" id="PTHR21299:SF2">
    <property type="entry name" value="CYTIDYLATE KINASE"/>
    <property type="match status" value="1"/>
</dbReference>
<dbReference type="SUPFAM" id="SSF52540">
    <property type="entry name" value="P-loop containing nucleoside triphosphate hydrolases"/>
    <property type="match status" value="1"/>
</dbReference>